<evidence type="ECO:0000259" key="3">
    <source>
        <dbReference type="PROSITE" id="PS50110"/>
    </source>
</evidence>
<dbReference type="PROSITE" id="PS50110">
    <property type="entry name" value="RESPONSE_REGULATORY"/>
    <property type="match status" value="1"/>
</dbReference>
<evidence type="ECO:0000313" key="4">
    <source>
        <dbReference type="EMBL" id="SNX74904.1"/>
    </source>
</evidence>
<keyword evidence="1 2" id="KW-0597">Phosphoprotein</keyword>
<gene>
    <name evidence="4" type="ORF">SAMN05878503_12737</name>
</gene>
<evidence type="ECO:0000313" key="5">
    <source>
        <dbReference type="Proteomes" id="UP000219467"/>
    </source>
</evidence>
<dbReference type="Proteomes" id="UP000219467">
    <property type="component" value="Unassembled WGS sequence"/>
</dbReference>
<dbReference type="InterPro" id="IPR001789">
    <property type="entry name" value="Sig_transdc_resp-reg_receiver"/>
</dbReference>
<dbReference type="Gene3D" id="3.40.50.2300">
    <property type="match status" value="1"/>
</dbReference>
<evidence type="ECO:0000256" key="1">
    <source>
        <dbReference type="ARBA" id="ARBA00022553"/>
    </source>
</evidence>
<keyword evidence="5" id="KW-1185">Reference proteome</keyword>
<reference evidence="5" key="1">
    <citation type="submission" date="2017-08" db="EMBL/GenBank/DDBJ databases">
        <authorList>
            <person name="Varghese N."/>
            <person name="Submissions S."/>
        </authorList>
    </citation>
    <scope>NUCLEOTIDE SEQUENCE [LARGE SCALE GENOMIC DNA]</scope>
    <source>
        <strain evidence="5">JA234</strain>
    </source>
</reference>
<dbReference type="InterPro" id="IPR050595">
    <property type="entry name" value="Bact_response_regulator"/>
</dbReference>
<dbReference type="SMART" id="SM00448">
    <property type="entry name" value="REC"/>
    <property type="match status" value="1"/>
</dbReference>
<feature type="modified residue" description="4-aspartylphosphate" evidence="2">
    <location>
        <position position="58"/>
    </location>
</feature>
<dbReference type="SUPFAM" id="SSF52172">
    <property type="entry name" value="CheY-like"/>
    <property type="match status" value="1"/>
</dbReference>
<feature type="domain" description="Response regulatory" evidence="3">
    <location>
        <begin position="8"/>
        <end position="125"/>
    </location>
</feature>
<dbReference type="OrthoDB" id="9800897at2"/>
<proteinExistence type="predicted"/>
<protein>
    <submittedName>
        <fullName evidence="4">Two-component system chemotaxis response regulator CheY</fullName>
    </submittedName>
</protein>
<dbReference type="PANTHER" id="PTHR44591:SF3">
    <property type="entry name" value="RESPONSE REGULATORY DOMAIN-CONTAINING PROTEIN"/>
    <property type="match status" value="1"/>
</dbReference>
<dbReference type="Pfam" id="PF00072">
    <property type="entry name" value="Response_reg"/>
    <property type="match status" value="1"/>
</dbReference>
<dbReference type="InterPro" id="IPR011006">
    <property type="entry name" value="CheY-like_superfamily"/>
</dbReference>
<organism evidence="4 5">
    <name type="scientific">Cereibacter ovatus</name>
    <dbReference type="NCBI Taxonomy" id="439529"/>
    <lineage>
        <taxon>Bacteria</taxon>
        <taxon>Pseudomonadati</taxon>
        <taxon>Pseudomonadota</taxon>
        <taxon>Alphaproteobacteria</taxon>
        <taxon>Rhodobacterales</taxon>
        <taxon>Paracoccaceae</taxon>
        <taxon>Cereibacter</taxon>
    </lineage>
</organism>
<dbReference type="PANTHER" id="PTHR44591">
    <property type="entry name" value="STRESS RESPONSE REGULATOR PROTEIN 1"/>
    <property type="match status" value="1"/>
</dbReference>
<evidence type="ECO:0000256" key="2">
    <source>
        <dbReference type="PROSITE-ProRule" id="PRU00169"/>
    </source>
</evidence>
<dbReference type="AlphaFoldDB" id="A0A285D516"/>
<dbReference type="EMBL" id="OAOQ01000027">
    <property type="protein sequence ID" value="SNX74904.1"/>
    <property type="molecule type" value="Genomic_DNA"/>
</dbReference>
<sequence length="128" mass="13960">MALRDSIRIMVVDDMSTSRGLIIQALEELGIKKIDFCKDGASALRQLAANPVHLVISDYNMPGLDGLGLLKGIRENKTTQRMGFILVSGTANRDIIEKGQALGMNNFLKKPFTTDGMRRAIQTVVGAL</sequence>
<accession>A0A285D516</accession>
<name>A0A285D516_9RHOB</name>
<dbReference type="GO" id="GO:0000160">
    <property type="term" value="P:phosphorelay signal transduction system"/>
    <property type="evidence" value="ECO:0007669"/>
    <property type="project" value="InterPro"/>
</dbReference>
<dbReference type="RefSeq" id="WP_097031869.1">
    <property type="nucleotide sequence ID" value="NZ_OAOQ01000027.1"/>
</dbReference>